<organism evidence="2 3">
    <name type="scientific">Chitinophaga hostae</name>
    <dbReference type="NCBI Taxonomy" id="2831022"/>
    <lineage>
        <taxon>Bacteria</taxon>
        <taxon>Pseudomonadati</taxon>
        <taxon>Bacteroidota</taxon>
        <taxon>Chitinophagia</taxon>
        <taxon>Chitinophagales</taxon>
        <taxon>Chitinophagaceae</taxon>
        <taxon>Chitinophaga</taxon>
    </lineage>
</organism>
<dbReference type="PROSITE" id="PS51257">
    <property type="entry name" value="PROKAR_LIPOPROTEIN"/>
    <property type="match status" value="1"/>
</dbReference>
<keyword evidence="3" id="KW-1185">Reference proteome</keyword>
<name>A0ABS5IXN3_9BACT</name>
<proteinExistence type="predicted"/>
<sequence>MKKALHFVSFLMIATLLFSCSKKDDGGAPGNNNGDATWKFGAYTYSKGTSAQDSQNSDGKTITSVVVSTTGDGGGYGAYSGSALTMTFYSNLGEGQYTIAPTEVVVANPGTRFINIDCTIGTAVNTGSLLYTAAGNTGVTANVTKDDKGKFHITVSNAVTLKKKVAVGGGITGAQDTYQLTANNVF</sequence>
<evidence type="ECO:0000313" key="3">
    <source>
        <dbReference type="Proteomes" id="UP000676386"/>
    </source>
</evidence>
<keyword evidence="1" id="KW-0732">Signal</keyword>
<evidence type="ECO:0000313" key="2">
    <source>
        <dbReference type="EMBL" id="MBS0027598.1"/>
    </source>
</evidence>
<evidence type="ECO:0000256" key="1">
    <source>
        <dbReference type="SAM" id="SignalP"/>
    </source>
</evidence>
<protein>
    <recommendedName>
        <fullName evidence="4">Lipocalin-like domain-containing protein</fullName>
    </recommendedName>
</protein>
<feature type="signal peptide" evidence="1">
    <location>
        <begin position="1"/>
        <end position="19"/>
    </location>
</feature>
<dbReference type="Proteomes" id="UP000676386">
    <property type="component" value="Unassembled WGS sequence"/>
</dbReference>
<evidence type="ECO:0008006" key="4">
    <source>
        <dbReference type="Google" id="ProtNLM"/>
    </source>
</evidence>
<comment type="caution">
    <text evidence="2">The sequence shown here is derived from an EMBL/GenBank/DDBJ whole genome shotgun (WGS) entry which is preliminary data.</text>
</comment>
<dbReference type="EMBL" id="JAGTXB010000004">
    <property type="protein sequence ID" value="MBS0027598.1"/>
    <property type="molecule type" value="Genomic_DNA"/>
</dbReference>
<dbReference type="RefSeq" id="WP_211972707.1">
    <property type="nucleotide sequence ID" value="NZ_CBFHAM010000001.1"/>
</dbReference>
<reference evidence="2 3" key="1">
    <citation type="submission" date="2021-04" db="EMBL/GenBank/DDBJ databases">
        <title>Chitinophaga sp. nov., isolated from the rhizosphere soil.</title>
        <authorList>
            <person name="He S."/>
        </authorList>
    </citation>
    <scope>NUCLEOTIDE SEQUENCE [LARGE SCALE GENOMIC DNA]</scope>
    <source>
        <strain evidence="2 3">2R12</strain>
    </source>
</reference>
<accession>A0ABS5IXN3</accession>
<gene>
    <name evidence="2" type="ORF">KE626_09790</name>
</gene>
<feature type="chain" id="PRO_5045324169" description="Lipocalin-like domain-containing protein" evidence="1">
    <location>
        <begin position="20"/>
        <end position="186"/>
    </location>
</feature>